<dbReference type="OrthoDB" id="9804865at2"/>
<dbReference type="GO" id="GO:0005886">
    <property type="term" value="C:plasma membrane"/>
    <property type="evidence" value="ECO:0007669"/>
    <property type="project" value="UniProtKB-SubCell"/>
</dbReference>
<dbReference type="InterPro" id="IPR051258">
    <property type="entry name" value="Diverse_Substrate_Transporter"/>
</dbReference>
<feature type="transmembrane region" description="Helical" evidence="7">
    <location>
        <begin position="125"/>
        <end position="143"/>
    </location>
</feature>
<accession>A0A1H0V4E1</accession>
<evidence type="ECO:0000256" key="4">
    <source>
        <dbReference type="ARBA" id="ARBA00022692"/>
    </source>
</evidence>
<feature type="transmembrane region" description="Helical" evidence="7">
    <location>
        <begin position="73"/>
        <end position="91"/>
    </location>
</feature>
<dbReference type="RefSeq" id="WP_081342591.1">
    <property type="nucleotide sequence ID" value="NZ_FNJQ01000044.1"/>
</dbReference>
<evidence type="ECO:0000256" key="6">
    <source>
        <dbReference type="ARBA" id="ARBA00023136"/>
    </source>
</evidence>
<evidence type="ECO:0000313" key="9">
    <source>
        <dbReference type="EMBL" id="SDP72936.1"/>
    </source>
</evidence>
<proteinExistence type="inferred from homology"/>
<sequence>MQMRGNILLLITAFIWGTTFVAQQVGMDELGPFTYAAARFFLGTLFLLGLWLLDRKRRASRKQRGLHHSGWKMGFVAGLMLFVASSLQQYALQFTTVGKTSFITALYIVLVPLGAALFRLAKVYMVNWLGAVLALAGLYLLTIQGTISLNLGDVLVALSALGWTAQILYIDRFAPHVNVLELSLSQTICCFVASLLTAAGTETMALAPVLDSWVSIAYAGVLSTGVAFTLQIVGQKYAAPSEAAVIMSFEAVFGALASFVVLGEQMSTAQLCGCLLMFAGVIVSQLRTIMQKKHAPAK</sequence>
<organism evidence="9 10">
    <name type="scientific">Selenomonas ruminantium</name>
    <dbReference type="NCBI Taxonomy" id="971"/>
    <lineage>
        <taxon>Bacteria</taxon>
        <taxon>Bacillati</taxon>
        <taxon>Bacillota</taxon>
        <taxon>Negativicutes</taxon>
        <taxon>Selenomonadales</taxon>
        <taxon>Selenomonadaceae</taxon>
        <taxon>Selenomonas</taxon>
    </lineage>
</organism>
<dbReference type="SUPFAM" id="SSF103481">
    <property type="entry name" value="Multidrug resistance efflux transporter EmrE"/>
    <property type="match status" value="2"/>
</dbReference>
<protein>
    <submittedName>
        <fullName evidence="9">Permease of the drug/metabolite transporter (DMT) superfamily</fullName>
    </submittedName>
</protein>
<feature type="domain" description="EamA" evidence="8">
    <location>
        <begin position="4"/>
        <end position="142"/>
    </location>
</feature>
<dbReference type="AlphaFoldDB" id="A0A1H0V4E1"/>
<feature type="transmembrane region" description="Helical" evidence="7">
    <location>
        <begin position="268"/>
        <end position="289"/>
    </location>
</feature>
<evidence type="ECO:0000256" key="1">
    <source>
        <dbReference type="ARBA" id="ARBA00004651"/>
    </source>
</evidence>
<dbReference type="EMBL" id="FNJQ01000044">
    <property type="protein sequence ID" value="SDP72936.1"/>
    <property type="molecule type" value="Genomic_DNA"/>
</dbReference>
<dbReference type="Gene3D" id="1.10.3730.20">
    <property type="match status" value="1"/>
</dbReference>
<dbReference type="InterPro" id="IPR037185">
    <property type="entry name" value="EmrE-like"/>
</dbReference>
<dbReference type="Proteomes" id="UP000182412">
    <property type="component" value="Unassembled WGS sequence"/>
</dbReference>
<evidence type="ECO:0000313" key="10">
    <source>
        <dbReference type="Proteomes" id="UP000182412"/>
    </source>
</evidence>
<name>A0A1H0V4E1_SELRU</name>
<keyword evidence="4 7" id="KW-0812">Transmembrane</keyword>
<dbReference type="InterPro" id="IPR000620">
    <property type="entry name" value="EamA_dom"/>
</dbReference>
<feature type="transmembrane region" description="Helical" evidence="7">
    <location>
        <begin position="149"/>
        <end position="170"/>
    </location>
</feature>
<feature type="domain" description="EamA" evidence="8">
    <location>
        <begin position="151"/>
        <end position="283"/>
    </location>
</feature>
<feature type="transmembrane region" description="Helical" evidence="7">
    <location>
        <begin position="245"/>
        <end position="262"/>
    </location>
</feature>
<dbReference type="PANTHER" id="PTHR42920">
    <property type="entry name" value="OS03G0707200 PROTEIN-RELATED"/>
    <property type="match status" value="1"/>
</dbReference>
<keyword evidence="3" id="KW-1003">Cell membrane</keyword>
<feature type="transmembrane region" description="Helical" evidence="7">
    <location>
        <begin position="97"/>
        <end position="118"/>
    </location>
</feature>
<evidence type="ECO:0000256" key="5">
    <source>
        <dbReference type="ARBA" id="ARBA00022989"/>
    </source>
</evidence>
<evidence type="ECO:0000256" key="2">
    <source>
        <dbReference type="ARBA" id="ARBA00007362"/>
    </source>
</evidence>
<keyword evidence="6 7" id="KW-0472">Membrane</keyword>
<dbReference type="PANTHER" id="PTHR42920:SF5">
    <property type="entry name" value="EAMA DOMAIN-CONTAINING PROTEIN"/>
    <property type="match status" value="1"/>
</dbReference>
<evidence type="ECO:0000256" key="3">
    <source>
        <dbReference type="ARBA" id="ARBA00022475"/>
    </source>
</evidence>
<evidence type="ECO:0000259" key="8">
    <source>
        <dbReference type="Pfam" id="PF00892"/>
    </source>
</evidence>
<keyword evidence="5 7" id="KW-1133">Transmembrane helix</keyword>
<dbReference type="Pfam" id="PF00892">
    <property type="entry name" value="EamA"/>
    <property type="match status" value="2"/>
</dbReference>
<comment type="similarity">
    <text evidence="2">Belongs to the EamA transporter family.</text>
</comment>
<feature type="transmembrane region" description="Helical" evidence="7">
    <location>
        <begin position="32"/>
        <end position="53"/>
    </location>
</feature>
<feature type="transmembrane region" description="Helical" evidence="7">
    <location>
        <begin position="213"/>
        <end position="233"/>
    </location>
</feature>
<reference evidence="9 10" key="1">
    <citation type="submission" date="2016-10" db="EMBL/GenBank/DDBJ databases">
        <authorList>
            <person name="de Groot N.N."/>
        </authorList>
    </citation>
    <scope>NUCLEOTIDE SEQUENCE [LARGE SCALE GENOMIC DNA]</scope>
    <source>
        <strain evidence="9 10">S137</strain>
    </source>
</reference>
<gene>
    <name evidence="9" type="ORF">SAMN05216366_1446</name>
</gene>
<comment type="subcellular location">
    <subcellularLocation>
        <location evidence="1">Cell membrane</location>
        <topology evidence="1">Multi-pass membrane protein</topology>
    </subcellularLocation>
</comment>
<feature type="transmembrane region" description="Helical" evidence="7">
    <location>
        <begin position="182"/>
        <end position="201"/>
    </location>
</feature>
<evidence type="ECO:0000256" key="7">
    <source>
        <dbReference type="SAM" id="Phobius"/>
    </source>
</evidence>